<protein>
    <recommendedName>
        <fullName evidence="2">AAA domain-containing protein</fullName>
    </recommendedName>
</protein>
<dbReference type="GO" id="GO:0009898">
    <property type="term" value="C:cytoplasmic side of plasma membrane"/>
    <property type="evidence" value="ECO:0007669"/>
    <property type="project" value="TreeGrafter"/>
</dbReference>
<dbReference type="InterPro" id="IPR027417">
    <property type="entry name" value="P-loop_NTPase"/>
</dbReference>
<dbReference type="InterPro" id="IPR050625">
    <property type="entry name" value="ParA/MinD_ATPase"/>
</dbReference>
<dbReference type="GO" id="GO:0051782">
    <property type="term" value="P:negative regulation of cell division"/>
    <property type="evidence" value="ECO:0007669"/>
    <property type="project" value="TreeGrafter"/>
</dbReference>
<evidence type="ECO:0000313" key="1">
    <source>
        <dbReference type="EMBL" id="GAF69623.1"/>
    </source>
</evidence>
<gene>
    <name evidence="1" type="ORF">S01H1_07547</name>
</gene>
<dbReference type="SUPFAM" id="SSF52540">
    <property type="entry name" value="P-loop containing nucleoside triphosphate hydrolases"/>
    <property type="match status" value="1"/>
</dbReference>
<dbReference type="PANTHER" id="PTHR43384">
    <property type="entry name" value="SEPTUM SITE-DETERMINING PROTEIN MIND HOMOLOG, CHLOROPLASTIC-RELATED"/>
    <property type="match status" value="1"/>
</dbReference>
<dbReference type="GO" id="GO:0005829">
    <property type="term" value="C:cytosol"/>
    <property type="evidence" value="ECO:0007669"/>
    <property type="project" value="TreeGrafter"/>
</dbReference>
<dbReference type="AlphaFoldDB" id="X0RLE6"/>
<organism evidence="1">
    <name type="scientific">marine sediment metagenome</name>
    <dbReference type="NCBI Taxonomy" id="412755"/>
    <lineage>
        <taxon>unclassified sequences</taxon>
        <taxon>metagenomes</taxon>
        <taxon>ecological metagenomes</taxon>
    </lineage>
</organism>
<dbReference type="EMBL" id="BARS01003883">
    <property type="protein sequence ID" value="GAF69623.1"/>
    <property type="molecule type" value="Genomic_DNA"/>
</dbReference>
<dbReference type="GO" id="GO:0005524">
    <property type="term" value="F:ATP binding"/>
    <property type="evidence" value="ECO:0007669"/>
    <property type="project" value="TreeGrafter"/>
</dbReference>
<reference evidence="1" key="1">
    <citation type="journal article" date="2014" name="Front. Microbiol.">
        <title>High frequency of phylogenetically diverse reductive dehalogenase-homologous genes in deep subseafloor sedimentary metagenomes.</title>
        <authorList>
            <person name="Kawai M."/>
            <person name="Futagami T."/>
            <person name="Toyoda A."/>
            <person name="Takaki Y."/>
            <person name="Nishi S."/>
            <person name="Hori S."/>
            <person name="Arai W."/>
            <person name="Tsubouchi T."/>
            <person name="Morono Y."/>
            <person name="Uchiyama I."/>
            <person name="Ito T."/>
            <person name="Fujiyama A."/>
            <person name="Inagaki F."/>
            <person name="Takami H."/>
        </authorList>
    </citation>
    <scope>NUCLEOTIDE SEQUENCE</scope>
    <source>
        <strain evidence="1">Expedition CK06-06</strain>
    </source>
</reference>
<comment type="caution">
    <text evidence="1">The sequence shown here is derived from an EMBL/GenBank/DDBJ whole genome shotgun (WGS) entry which is preliminary data.</text>
</comment>
<dbReference type="GO" id="GO:0016887">
    <property type="term" value="F:ATP hydrolysis activity"/>
    <property type="evidence" value="ECO:0007669"/>
    <property type="project" value="TreeGrafter"/>
</dbReference>
<evidence type="ECO:0008006" key="2">
    <source>
        <dbReference type="Google" id="ProtNLM"/>
    </source>
</evidence>
<dbReference type="Gene3D" id="3.40.50.300">
    <property type="entry name" value="P-loop containing nucleotide triphosphate hydrolases"/>
    <property type="match status" value="1"/>
</dbReference>
<sequence>DMVGADLEREKVATISGALYGLVQERKRSPQPGSMALPERMAYLVQVDCLYESEAFDLIALGTKLTEGCYCAPDNVLRTVIPELAKNYTNVLIDSPAGLEHLNRKVFSDVDDLFILLDPSLKSIRHVERVKAIAREIGISYAHLYLVGNHRFNEGLEEHVSRTAGASYLGRIDYDARVEEFNLSGRSLLELPDESPACLSVKGLLGRASRELAQRQGQVILSYNMWQDSTE</sequence>
<accession>X0RLE6</accession>
<name>X0RLE6_9ZZZZ</name>
<proteinExistence type="predicted"/>
<feature type="non-terminal residue" evidence="1">
    <location>
        <position position="1"/>
    </location>
</feature>
<dbReference type="PANTHER" id="PTHR43384:SF7">
    <property type="entry name" value="CARBON-MONOXIDE DEHYDROGENASE ACCESSORY PROTEIN"/>
    <property type="match status" value="1"/>
</dbReference>